<dbReference type="EMBL" id="AZHD01000024">
    <property type="protein sequence ID" value="OAA54248.1"/>
    <property type="molecule type" value="Genomic_DNA"/>
</dbReference>
<dbReference type="GO" id="GO:0016491">
    <property type="term" value="F:oxidoreductase activity"/>
    <property type="evidence" value="ECO:0007669"/>
    <property type="project" value="UniProtKB-KW"/>
</dbReference>
<comment type="similarity">
    <text evidence="1 4">Belongs to the short-chain dehydrogenases/reductases (SDR) family.</text>
</comment>
<dbReference type="Pfam" id="PF00106">
    <property type="entry name" value="adh_short"/>
    <property type="match status" value="1"/>
</dbReference>
<dbReference type="PANTHER" id="PTHR43180:SF33">
    <property type="entry name" value="15-HYDROXYPROSTAGLANDIN DEHYDROGENASE [NAD(+)]-LIKE"/>
    <property type="match status" value="1"/>
</dbReference>
<accession>A0A167ME46</accession>
<name>A0A167ME46_9HYPO</name>
<reference evidence="5 6" key="1">
    <citation type="journal article" date="2016" name="Genome Biol. Evol.">
        <title>Divergent and convergent evolution of fungal pathogenicity.</title>
        <authorList>
            <person name="Shang Y."/>
            <person name="Xiao G."/>
            <person name="Zheng P."/>
            <person name="Cen K."/>
            <person name="Zhan S."/>
            <person name="Wang C."/>
        </authorList>
    </citation>
    <scope>NUCLEOTIDE SEQUENCE [LARGE SCALE GENOMIC DNA]</scope>
    <source>
        <strain evidence="5 6">RCEF 264</strain>
    </source>
</reference>
<keyword evidence="3" id="KW-0560">Oxidoreductase</keyword>
<dbReference type="STRING" id="1081102.A0A167ME46"/>
<evidence type="ECO:0000256" key="3">
    <source>
        <dbReference type="ARBA" id="ARBA00023002"/>
    </source>
</evidence>
<dbReference type="PRINTS" id="PR00080">
    <property type="entry name" value="SDRFAMILY"/>
</dbReference>
<dbReference type="Proteomes" id="UP000076874">
    <property type="component" value="Unassembled WGS sequence"/>
</dbReference>
<evidence type="ECO:0000313" key="5">
    <source>
        <dbReference type="EMBL" id="OAA54248.1"/>
    </source>
</evidence>
<keyword evidence="6" id="KW-1185">Reference proteome</keyword>
<evidence type="ECO:0000256" key="4">
    <source>
        <dbReference type="RuleBase" id="RU000363"/>
    </source>
</evidence>
<keyword evidence="2" id="KW-0521">NADP</keyword>
<evidence type="ECO:0000256" key="2">
    <source>
        <dbReference type="ARBA" id="ARBA00022857"/>
    </source>
</evidence>
<sequence>MTTVHIPADLPLFAEAKGKVVVLTGGSTGIGEATVRLFHRLGAFVHFLDIDTKNGERLANELGSNVTFYPGSVIEWADQLHVFESAVAAHGHVDIVLANAGIDEVAEDAFVDTFDAATGKLQPPTLVVLDVNLRGVLYSAKLALSFFRRYPAPDGPGGGSFVATASAASYLDTPGIPVYNAAKHGVLGFMRSLRNTLPPAAHIRVNVVAPAFVQTKFTQHLLAAWQHAGLPVNQPDQVAPALAYLALNGACQGQALFVAGGTYTELEGPIDAARAAWMGPANAAWVNRKKALNIKFGKADE</sequence>
<dbReference type="OrthoDB" id="37659at2759"/>
<protein>
    <submittedName>
        <fullName evidence="5">NAD(P)-binding domain protein</fullName>
    </submittedName>
</protein>
<evidence type="ECO:0000313" key="6">
    <source>
        <dbReference type="Proteomes" id="UP000076874"/>
    </source>
</evidence>
<dbReference type="SUPFAM" id="SSF51735">
    <property type="entry name" value="NAD(P)-binding Rossmann-fold domains"/>
    <property type="match status" value="1"/>
</dbReference>
<dbReference type="PRINTS" id="PR00081">
    <property type="entry name" value="GDHRDH"/>
</dbReference>
<dbReference type="InterPro" id="IPR020904">
    <property type="entry name" value="Sc_DH/Rdtase_CS"/>
</dbReference>
<dbReference type="AlphaFoldDB" id="A0A167ME46"/>
<dbReference type="InterPro" id="IPR036291">
    <property type="entry name" value="NAD(P)-bd_dom_sf"/>
</dbReference>
<evidence type="ECO:0000256" key="1">
    <source>
        <dbReference type="ARBA" id="ARBA00006484"/>
    </source>
</evidence>
<dbReference type="Gene3D" id="3.40.50.720">
    <property type="entry name" value="NAD(P)-binding Rossmann-like Domain"/>
    <property type="match status" value="1"/>
</dbReference>
<dbReference type="InterPro" id="IPR002347">
    <property type="entry name" value="SDR_fam"/>
</dbReference>
<organism evidence="5 6">
    <name type="scientific">Niveomyces insectorum RCEF 264</name>
    <dbReference type="NCBI Taxonomy" id="1081102"/>
    <lineage>
        <taxon>Eukaryota</taxon>
        <taxon>Fungi</taxon>
        <taxon>Dikarya</taxon>
        <taxon>Ascomycota</taxon>
        <taxon>Pezizomycotina</taxon>
        <taxon>Sordariomycetes</taxon>
        <taxon>Hypocreomycetidae</taxon>
        <taxon>Hypocreales</taxon>
        <taxon>Cordycipitaceae</taxon>
        <taxon>Niveomyces</taxon>
    </lineage>
</organism>
<dbReference type="PANTHER" id="PTHR43180">
    <property type="entry name" value="3-OXOACYL-(ACYL-CARRIER-PROTEIN) REDUCTASE (AFU_ORTHOLOGUE AFUA_6G11210)"/>
    <property type="match status" value="1"/>
</dbReference>
<proteinExistence type="inferred from homology"/>
<comment type="caution">
    <text evidence="5">The sequence shown here is derived from an EMBL/GenBank/DDBJ whole genome shotgun (WGS) entry which is preliminary data.</text>
</comment>
<gene>
    <name evidence="5" type="ORF">SPI_08867</name>
</gene>
<dbReference type="PROSITE" id="PS00061">
    <property type="entry name" value="ADH_SHORT"/>
    <property type="match status" value="1"/>
</dbReference>